<accession>A0ABU0KI88</accession>
<dbReference type="InterPro" id="IPR050832">
    <property type="entry name" value="Bact_Acetyltransf"/>
</dbReference>
<dbReference type="SUPFAM" id="SSF55729">
    <property type="entry name" value="Acyl-CoA N-acyltransferases (Nat)"/>
    <property type="match status" value="1"/>
</dbReference>
<evidence type="ECO:0000256" key="1">
    <source>
        <dbReference type="ARBA" id="ARBA00022679"/>
    </source>
</evidence>
<keyword evidence="6" id="KW-1185">Reference proteome</keyword>
<dbReference type="EMBL" id="JAUSWC010000008">
    <property type="protein sequence ID" value="MDQ0487707.1"/>
    <property type="molecule type" value="Genomic_DNA"/>
</dbReference>
<dbReference type="CDD" id="cd04301">
    <property type="entry name" value="NAT_SF"/>
    <property type="match status" value="1"/>
</dbReference>
<sequence length="289" mass="32048">MLELRTAEADDWPLRRELRLAALAEAPYAFGPTPAQWQGSGDREERGRARLSTPGAHDLVALLDGLPVGMAGGVPGGGAEDVELISMWVDPMARGKGVGDYLIQAVERWAAERGATTLRLSVMADNAGRPRSTSGTFSRIRVSPAVFSPMGWAGNGSWRRAWPPLDLHARARRDRPRAQAAATRGRHCRRTLFSPRARARSRPCGASTPGWRALVRARTWQQVMRRPAPHALHRRRRRRPPSRNSAPRRHRPPLTRRPLGQIQQRNGREIRSGGPRPPPLPGASARRLQ</sequence>
<name>A0ABU0KI88_9ACTN</name>
<dbReference type="InterPro" id="IPR000182">
    <property type="entry name" value="GNAT_dom"/>
</dbReference>
<feature type="compositionally biased region" description="Basic residues" evidence="3">
    <location>
        <begin position="227"/>
        <end position="254"/>
    </location>
</feature>
<comment type="caution">
    <text evidence="5">The sequence shown here is derived from an EMBL/GenBank/DDBJ whole genome shotgun (WGS) entry which is preliminary data.</text>
</comment>
<gene>
    <name evidence="5" type="ORF">QO019_002562</name>
</gene>
<dbReference type="RefSeq" id="WP_370879019.1">
    <property type="nucleotide sequence ID" value="NZ_JAUSWC010000008.1"/>
</dbReference>
<dbReference type="Gene3D" id="3.40.630.30">
    <property type="match status" value="1"/>
</dbReference>
<protein>
    <submittedName>
        <fullName evidence="5">GNAT superfamily N-acetyltransferase</fullName>
    </submittedName>
</protein>
<evidence type="ECO:0000256" key="2">
    <source>
        <dbReference type="ARBA" id="ARBA00023315"/>
    </source>
</evidence>
<dbReference type="Pfam" id="PF00583">
    <property type="entry name" value="Acetyltransf_1"/>
    <property type="match status" value="1"/>
</dbReference>
<dbReference type="PANTHER" id="PTHR43877">
    <property type="entry name" value="AMINOALKYLPHOSPHONATE N-ACETYLTRANSFERASE-RELATED-RELATED"/>
    <property type="match status" value="1"/>
</dbReference>
<feature type="domain" description="N-acetyltransferase" evidence="4">
    <location>
        <begin position="2"/>
        <end position="176"/>
    </location>
</feature>
<organism evidence="5 6">
    <name type="scientific">Streptomyces thermodiastaticus</name>
    <dbReference type="NCBI Taxonomy" id="44061"/>
    <lineage>
        <taxon>Bacteria</taxon>
        <taxon>Bacillati</taxon>
        <taxon>Actinomycetota</taxon>
        <taxon>Actinomycetes</taxon>
        <taxon>Kitasatosporales</taxon>
        <taxon>Streptomycetaceae</taxon>
        <taxon>Streptomyces</taxon>
    </lineage>
</organism>
<evidence type="ECO:0000313" key="6">
    <source>
        <dbReference type="Proteomes" id="UP001236795"/>
    </source>
</evidence>
<reference evidence="5 6" key="1">
    <citation type="submission" date="2023-07" db="EMBL/GenBank/DDBJ databases">
        <title>Genomic Encyclopedia of Type Strains, Phase IV (KMG-IV): sequencing the most valuable type-strain genomes for metagenomic binning, comparative biology and taxonomic classification.</title>
        <authorList>
            <person name="Goeker M."/>
        </authorList>
    </citation>
    <scope>NUCLEOTIDE SEQUENCE [LARGE SCALE GENOMIC DNA]</scope>
    <source>
        <strain evidence="5 6">DSM 40573</strain>
    </source>
</reference>
<keyword evidence="1" id="KW-0808">Transferase</keyword>
<evidence type="ECO:0000313" key="5">
    <source>
        <dbReference type="EMBL" id="MDQ0487707.1"/>
    </source>
</evidence>
<dbReference type="Proteomes" id="UP001236795">
    <property type="component" value="Unassembled WGS sequence"/>
</dbReference>
<proteinExistence type="predicted"/>
<feature type="region of interest" description="Disordered" evidence="3">
    <location>
        <begin position="223"/>
        <end position="289"/>
    </location>
</feature>
<dbReference type="PANTHER" id="PTHR43877:SF2">
    <property type="entry name" value="AMINOALKYLPHOSPHONATE N-ACETYLTRANSFERASE-RELATED"/>
    <property type="match status" value="1"/>
</dbReference>
<dbReference type="InterPro" id="IPR016181">
    <property type="entry name" value="Acyl_CoA_acyltransferase"/>
</dbReference>
<evidence type="ECO:0000256" key="3">
    <source>
        <dbReference type="SAM" id="MobiDB-lite"/>
    </source>
</evidence>
<keyword evidence="2" id="KW-0012">Acyltransferase</keyword>
<dbReference type="PROSITE" id="PS51186">
    <property type="entry name" value="GNAT"/>
    <property type="match status" value="1"/>
</dbReference>
<evidence type="ECO:0000259" key="4">
    <source>
        <dbReference type="PROSITE" id="PS51186"/>
    </source>
</evidence>